<evidence type="ECO:0000313" key="2">
    <source>
        <dbReference type="EMBL" id="EJF39568.1"/>
    </source>
</evidence>
<dbReference type="EMBL" id="AKFT01000176">
    <property type="protein sequence ID" value="EJF39568.1"/>
    <property type="molecule type" value="Genomic_DNA"/>
</dbReference>
<dbReference type="AlphaFoldDB" id="J1H2T8"/>
<name>J1H2T8_9ACTO</name>
<feature type="compositionally biased region" description="Polar residues" evidence="1">
    <location>
        <begin position="1"/>
        <end position="10"/>
    </location>
</feature>
<organism evidence="2 3">
    <name type="scientific">Actinomyces massiliensis F0489</name>
    <dbReference type="NCBI Taxonomy" id="1125718"/>
    <lineage>
        <taxon>Bacteria</taxon>
        <taxon>Bacillati</taxon>
        <taxon>Actinomycetota</taxon>
        <taxon>Actinomycetes</taxon>
        <taxon>Actinomycetales</taxon>
        <taxon>Actinomycetaceae</taxon>
        <taxon>Actinomyces</taxon>
    </lineage>
</organism>
<dbReference type="PATRIC" id="fig|1125718.3.peg.2164"/>
<sequence>MSRGYNTCQNTARRAPTTRTRARWTPIAMDAMEAARGEPE</sequence>
<comment type="caution">
    <text evidence="2">The sequence shown here is derived from an EMBL/GenBank/DDBJ whole genome shotgun (WGS) entry which is preliminary data.</text>
</comment>
<proteinExistence type="predicted"/>
<evidence type="ECO:0000313" key="3">
    <source>
        <dbReference type="Proteomes" id="UP000002941"/>
    </source>
</evidence>
<feature type="region of interest" description="Disordered" evidence="1">
    <location>
        <begin position="1"/>
        <end position="20"/>
    </location>
</feature>
<feature type="compositionally biased region" description="Low complexity" evidence="1">
    <location>
        <begin position="11"/>
        <end position="20"/>
    </location>
</feature>
<gene>
    <name evidence="2" type="ORF">HMPREF1318_2949</name>
</gene>
<keyword evidence="3" id="KW-1185">Reference proteome</keyword>
<evidence type="ECO:0000256" key="1">
    <source>
        <dbReference type="SAM" id="MobiDB-lite"/>
    </source>
</evidence>
<dbReference type="Proteomes" id="UP000002941">
    <property type="component" value="Unassembled WGS sequence"/>
</dbReference>
<reference evidence="2 3" key="1">
    <citation type="submission" date="2012-05" db="EMBL/GenBank/DDBJ databases">
        <authorList>
            <person name="Harkins D.M."/>
            <person name="Madupu R."/>
            <person name="Durkin A.S."/>
            <person name="Torralba M."/>
            <person name="Methe B."/>
            <person name="Sutton G.G."/>
            <person name="Nelson K.E."/>
        </authorList>
    </citation>
    <scope>NUCLEOTIDE SEQUENCE [LARGE SCALE GENOMIC DNA]</scope>
    <source>
        <strain evidence="2 3">F0489</strain>
    </source>
</reference>
<protein>
    <submittedName>
        <fullName evidence="2">Uncharacterized protein</fullName>
    </submittedName>
</protein>
<accession>J1H2T8</accession>